<reference evidence="1 2" key="1">
    <citation type="submission" date="2019-07" db="EMBL/GenBank/DDBJ databases">
        <authorList>
            <person name="Jastrzebski P J."/>
            <person name="Paukszto L."/>
            <person name="Jastrzebski P J."/>
        </authorList>
    </citation>
    <scope>NUCLEOTIDE SEQUENCE [LARGE SCALE GENOMIC DNA]</scope>
    <source>
        <strain evidence="1 2">WMS-il1</strain>
    </source>
</reference>
<name>A0A564Z1S7_HYMDI</name>
<gene>
    <name evidence="1" type="ORF">WMSIL1_LOCUS11660</name>
</gene>
<organism evidence="1 2">
    <name type="scientific">Hymenolepis diminuta</name>
    <name type="common">Rat tapeworm</name>
    <dbReference type="NCBI Taxonomy" id="6216"/>
    <lineage>
        <taxon>Eukaryota</taxon>
        <taxon>Metazoa</taxon>
        <taxon>Spiralia</taxon>
        <taxon>Lophotrochozoa</taxon>
        <taxon>Platyhelminthes</taxon>
        <taxon>Cestoda</taxon>
        <taxon>Eucestoda</taxon>
        <taxon>Cyclophyllidea</taxon>
        <taxon>Hymenolepididae</taxon>
        <taxon>Hymenolepis</taxon>
    </lineage>
</organism>
<dbReference type="EMBL" id="CABIJS010000555">
    <property type="protein sequence ID" value="VUZ53422.1"/>
    <property type="molecule type" value="Genomic_DNA"/>
</dbReference>
<dbReference type="AlphaFoldDB" id="A0A564Z1S7"/>
<protein>
    <submittedName>
        <fullName evidence="1">Uncharacterized protein</fullName>
    </submittedName>
</protein>
<dbReference type="Proteomes" id="UP000321570">
    <property type="component" value="Unassembled WGS sequence"/>
</dbReference>
<evidence type="ECO:0000313" key="1">
    <source>
        <dbReference type="EMBL" id="VUZ53422.1"/>
    </source>
</evidence>
<evidence type="ECO:0000313" key="2">
    <source>
        <dbReference type="Proteomes" id="UP000321570"/>
    </source>
</evidence>
<accession>A0A564Z1S7</accession>
<proteinExistence type="predicted"/>
<keyword evidence="2" id="KW-1185">Reference proteome</keyword>
<sequence>MRRYCRIDHHKPKENLPTGKHFCPVNGCYKKHVKRGWLRNQMKTCNSNFHYGDDEKIISLKNFDLKILELR</sequence>